<dbReference type="SUPFAM" id="SSF158745">
    <property type="entry name" value="LanC-like"/>
    <property type="match status" value="1"/>
</dbReference>
<dbReference type="PANTHER" id="PTHR12736">
    <property type="entry name" value="LANC-LIKE PROTEIN"/>
    <property type="match status" value="1"/>
</dbReference>
<evidence type="ECO:0000313" key="3">
    <source>
        <dbReference type="EMBL" id="AOW98178.1"/>
    </source>
</evidence>
<dbReference type="RefSeq" id="WP_070390691.1">
    <property type="nucleotide sequence ID" value="NZ_CP017599.1"/>
</dbReference>
<dbReference type="GO" id="GO:0005975">
    <property type="term" value="P:carbohydrate metabolic process"/>
    <property type="evidence" value="ECO:0007669"/>
    <property type="project" value="InterPro"/>
</dbReference>
<dbReference type="OrthoDB" id="9148343at2"/>
<accession>A0A1D8TKL4</accession>
<feature type="binding site" evidence="1">
    <location>
        <position position="972"/>
    </location>
    <ligand>
        <name>Zn(2+)</name>
        <dbReference type="ChEBI" id="CHEBI:29105"/>
    </ligand>
</feature>
<dbReference type="InterPro" id="IPR025410">
    <property type="entry name" value="Lant_dehyd"/>
</dbReference>
<dbReference type="PANTHER" id="PTHR12736:SF7">
    <property type="entry name" value="LANC-LIKE PROTEIN 3"/>
    <property type="match status" value="1"/>
</dbReference>
<evidence type="ECO:0000313" key="4">
    <source>
        <dbReference type="Proteomes" id="UP000177870"/>
    </source>
</evidence>
<dbReference type="PIRSF" id="PIRSF037228">
    <property type="entry name" value="Lant_mod_RumM"/>
    <property type="match status" value="1"/>
</dbReference>
<dbReference type="InterPro" id="IPR012341">
    <property type="entry name" value="6hp_glycosidase-like_sf"/>
</dbReference>
<sequence>MLARSIVAKASFWWERLDIKQFVPELNSNSEAQVSQRLEHWCNVVAQGNWDKFQRRLQWDGLDIDQVRPCLGTVRLVAEQLPKWANTLAQVMETAKGFQPQDYSDLPIDLDNPLPFEDLLLPVVVVARAKLQERFKDFALPVVGQANALLSKTAYRCLERTLLQQVTTLCAKTLNAEFSKARPGGYRLLNLLLPALQGNGQTTYYDAFVEQHLGEGYLTLVQNYPVLGRLVATCINLWLEATVELLQRLSWDYEAIEKIFGKSQTPEGEQATAPLKGLGQVTDIQTGLSDPHNGGRSVFVLTFESGLKVVYKPKDLGLEVAFNNLLAWCNQHEELLKFKVLGVLNQSGYGWVEYVEHQTCENEAAAQRFYQRAGMLLCWLYALRGIDCHYQNLIASGEHLVLVDLETLLDPEVKLIDNSLDAQEMESTAGQQFYHSVLRTGLLPQWDFSSDRTIAYDISGLGSIESQPSSNKAYKARCWKAINTDYMHLGYDNMTLPRSKNVPYLGEQILSPNDYVEQLVEGFEQVYRFVIAQREALLAVDGPLAALQDQPIRFIFRSTKVYRTVLQKTLTPEFCQDGVDYSLELDIISRAFLVDQQKPKAWPILAAELQVMAQLDIPYFQGNSASQALPLPSGQTIPQAFKQPSYEQVITELQQFSETNLGQQLCLIRQALYARLARKPTGETGAWEVKSLPPLTPDQLIQEADAIAREIQAKAIPDPNGCVNWIGMGFVSKAERFQLQLLGNSLYDGKCGIALFLSALDWVRGRQEFGELALQALQPLRKLTQLADTRQRLTRNLGIGGATGVSSIIYTFTKVSQFLGDTALIADAELFVKSITAELIATDQQLDVMGGAAGAILGLLPLYEATQDPDVLEKAQACANHLLQQRVSIKGSPKAWQTLRKQPLTGFSHGAAGIAYALLRLYAVTQDHRYREAAEEGIAYERSVFSDQAGNWPDFREFQQDKGQPGFMVSWCHGAPGIALGRLGGLPMLDTADIQQDIEVGLQKTQQFGLQGIDHLCCGNFGRIEVLLIAAEGFSRPDLRQLALQRGTNVVARARRTGSYQLFDNLPSSVWSPGFFQGTAGIGYELLRLASGKLPSVLLWQ</sequence>
<dbReference type="InterPro" id="IPR017146">
    <property type="entry name" value="Lanti_2_LanM"/>
</dbReference>
<protein>
    <submittedName>
        <fullName evidence="3">Lanthionine synthetase</fullName>
    </submittedName>
</protein>
<dbReference type="Pfam" id="PF05147">
    <property type="entry name" value="LANC_like"/>
    <property type="match status" value="1"/>
</dbReference>
<keyword evidence="1" id="KW-0479">Metal-binding</keyword>
<proteinExistence type="predicted"/>
<dbReference type="Gene3D" id="1.50.10.10">
    <property type="match status" value="1"/>
</dbReference>
<dbReference type="STRING" id="1458985.BJP34_00850"/>
<dbReference type="PRINTS" id="PR01950">
    <property type="entry name" value="LANCSUPER"/>
</dbReference>
<dbReference type="InterPro" id="IPR007822">
    <property type="entry name" value="LANC-like"/>
</dbReference>
<name>A0A1D8TKL4_9CYAN</name>
<dbReference type="AlphaFoldDB" id="A0A1D8TKL4"/>
<reference evidence="4" key="1">
    <citation type="submission" date="2016-10" db="EMBL/GenBank/DDBJ databases">
        <title>Comparative genomics uncovers the prolific and rare metabolic potential of the cyanobacterial genus Moorea.</title>
        <authorList>
            <person name="Leao T."/>
            <person name="Castelao G."/>
            <person name="Korobeynikov A."/>
            <person name="Monroe E.A."/>
            <person name="Podell S."/>
            <person name="Glukhov E."/>
            <person name="Allen E."/>
            <person name="Gerwick W.H."/>
            <person name="Gerwick L."/>
        </authorList>
    </citation>
    <scope>NUCLEOTIDE SEQUENCE [LARGE SCALE GENOMIC DNA]</scope>
    <source>
        <strain evidence="4">PAL-8-15-08-1</strain>
    </source>
</reference>
<dbReference type="SMART" id="SM01260">
    <property type="entry name" value="LANC_like"/>
    <property type="match status" value="1"/>
</dbReference>
<dbReference type="NCBIfam" id="TIGR03897">
    <property type="entry name" value="lanti_2_LanM"/>
    <property type="match status" value="1"/>
</dbReference>
<feature type="domain" description="Lantibiotic biosynthesis protein dehydration" evidence="2">
    <location>
        <begin position="224"/>
        <end position="621"/>
    </location>
</feature>
<dbReference type="KEGG" id="mpro:BJP34_00850"/>
<organism evidence="3 4">
    <name type="scientific">Moorena producens PAL-8-15-08-1</name>
    <dbReference type="NCBI Taxonomy" id="1458985"/>
    <lineage>
        <taxon>Bacteria</taxon>
        <taxon>Bacillati</taxon>
        <taxon>Cyanobacteriota</taxon>
        <taxon>Cyanophyceae</taxon>
        <taxon>Coleofasciculales</taxon>
        <taxon>Coleofasciculaceae</taxon>
        <taxon>Moorena</taxon>
    </lineage>
</organism>
<evidence type="ECO:0000256" key="1">
    <source>
        <dbReference type="PIRSR" id="PIRSR607822-1"/>
    </source>
</evidence>
<dbReference type="GO" id="GO:0046872">
    <property type="term" value="F:metal ion binding"/>
    <property type="evidence" value="ECO:0007669"/>
    <property type="project" value="UniProtKB-KW"/>
</dbReference>
<keyword evidence="1" id="KW-0862">Zinc</keyword>
<dbReference type="PRINTS" id="PR01955">
    <property type="entry name" value="LANCFRANKIA"/>
</dbReference>
<dbReference type="GO" id="GO:0005886">
    <property type="term" value="C:plasma membrane"/>
    <property type="evidence" value="ECO:0007669"/>
    <property type="project" value="TreeGrafter"/>
</dbReference>
<dbReference type="Proteomes" id="UP000177870">
    <property type="component" value="Chromosome"/>
</dbReference>
<gene>
    <name evidence="3" type="ORF">BJP34_00850</name>
</gene>
<dbReference type="GO" id="GO:0031179">
    <property type="term" value="P:peptide modification"/>
    <property type="evidence" value="ECO:0007669"/>
    <property type="project" value="InterPro"/>
</dbReference>
<dbReference type="EMBL" id="CP017599">
    <property type="protein sequence ID" value="AOW98178.1"/>
    <property type="molecule type" value="Genomic_DNA"/>
</dbReference>
<dbReference type="Pfam" id="PF13575">
    <property type="entry name" value="DUF4135"/>
    <property type="match status" value="1"/>
</dbReference>
<dbReference type="CDD" id="cd04792">
    <property type="entry name" value="LanM-like"/>
    <property type="match status" value="1"/>
</dbReference>
<evidence type="ECO:0000259" key="2">
    <source>
        <dbReference type="Pfam" id="PF13575"/>
    </source>
</evidence>